<comment type="caution">
    <text evidence="8">The sequence shown here is derived from an EMBL/GenBank/DDBJ whole genome shotgun (WGS) entry which is preliminary data.</text>
</comment>
<feature type="transmembrane region" description="Helical" evidence="7">
    <location>
        <begin position="362"/>
        <end position="382"/>
    </location>
</feature>
<dbReference type="PANTHER" id="PTHR12778:SF10">
    <property type="entry name" value="MAJOR FACILITATOR SUPERFAMILY DOMAIN-CONTAINING PROTEIN 3"/>
    <property type="match status" value="1"/>
</dbReference>
<sequence>MQKENVKSPWQWVPSLYFAQAIPYVVVMSLSVIMYKDMGISNTDIAFYTSLLYLPWVIKPLWSPIVDMFGTKRRWTVLLQLAVAASLVAVGLVLHLPNFFVASLAVMWLMAFSSATHDISADGFYMLGLRQQQQAAFVGVRSTFYRLATLAGQGPLVVLAGVLATQLGDVNQAWSIVFFVLAALFFAAFLWHGMVLPKPDADHKVAGTSNPLRDFFTTFWLFFRKRDIWLIVGFILTFRLGEAQLLKLVAPFLKDPLIEGGLGLTTEQYGIAYGTIGIAFLTLGGLAGGYLISRLGLKRCLWLMVFAVHLPDLVFVYLSQAQPTSFAVVCASLAVEQFGYGFGFTAMLLYMIMVCEGEHKTAHYAICTGLMALGMMVPGMWSGSLQEYLGYQHFFIWACLSTIPAFIMAALVKIDPEFGKK</sequence>
<dbReference type="PANTHER" id="PTHR12778">
    <property type="entry name" value="SOLUTE CARRIER FAMILY 33 ACETYL-COA TRANSPORTER -RELATED"/>
    <property type="match status" value="1"/>
</dbReference>
<feature type="transmembrane region" description="Helical" evidence="7">
    <location>
        <begin position="326"/>
        <end position="350"/>
    </location>
</feature>
<gene>
    <name evidence="8" type="ORF">LQ564_16325</name>
</gene>
<proteinExistence type="inferred from homology"/>
<evidence type="ECO:0000256" key="6">
    <source>
        <dbReference type="ARBA" id="ARBA00023136"/>
    </source>
</evidence>
<feature type="transmembrane region" description="Helical" evidence="7">
    <location>
        <begin position="100"/>
        <end position="127"/>
    </location>
</feature>
<keyword evidence="5 7" id="KW-1133">Transmembrane helix</keyword>
<dbReference type="EMBL" id="JAJNOC010000005">
    <property type="protein sequence ID" value="MCD2517880.1"/>
    <property type="molecule type" value="Genomic_DNA"/>
</dbReference>
<dbReference type="Proteomes" id="UP001179361">
    <property type="component" value="Unassembled WGS sequence"/>
</dbReference>
<evidence type="ECO:0000256" key="3">
    <source>
        <dbReference type="ARBA" id="ARBA00022448"/>
    </source>
</evidence>
<comment type="similarity">
    <text evidence="2">Belongs to the major facilitator superfamily. Folate-biopterin transporter (TC 2.A.71) family.</text>
</comment>
<evidence type="ECO:0000256" key="4">
    <source>
        <dbReference type="ARBA" id="ARBA00022692"/>
    </source>
</evidence>
<dbReference type="InterPro" id="IPR036259">
    <property type="entry name" value="MFS_trans_sf"/>
</dbReference>
<feature type="transmembrane region" description="Helical" evidence="7">
    <location>
        <begin position="147"/>
        <end position="167"/>
    </location>
</feature>
<dbReference type="InterPro" id="IPR004752">
    <property type="entry name" value="AmpG_permease/AT-1"/>
</dbReference>
<feature type="transmembrane region" description="Helical" evidence="7">
    <location>
        <begin position="173"/>
        <end position="191"/>
    </location>
</feature>
<evidence type="ECO:0000256" key="7">
    <source>
        <dbReference type="SAM" id="Phobius"/>
    </source>
</evidence>
<dbReference type="InterPro" id="IPR039309">
    <property type="entry name" value="BT1"/>
</dbReference>
<feature type="transmembrane region" description="Helical" evidence="7">
    <location>
        <begin position="75"/>
        <end position="94"/>
    </location>
</feature>
<dbReference type="Gene3D" id="1.20.1250.20">
    <property type="entry name" value="MFS general substrate transporter like domains"/>
    <property type="match status" value="2"/>
</dbReference>
<feature type="transmembrane region" description="Helical" evidence="7">
    <location>
        <begin position="45"/>
        <end position="63"/>
    </location>
</feature>
<reference evidence="8" key="1">
    <citation type="submission" date="2021-11" db="EMBL/GenBank/DDBJ databases">
        <title>The complete genome of Massilia sp sp. G4R7.</title>
        <authorList>
            <person name="Liu L."/>
            <person name="Yue J."/>
            <person name="Yuan J."/>
            <person name="Yang F."/>
            <person name="Li L."/>
        </authorList>
    </citation>
    <scope>NUCLEOTIDE SEQUENCE</scope>
    <source>
        <strain evidence="8">G4R7</strain>
    </source>
</reference>
<dbReference type="Pfam" id="PF03092">
    <property type="entry name" value="BT1"/>
    <property type="match status" value="1"/>
</dbReference>
<evidence type="ECO:0000256" key="1">
    <source>
        <dbReference type="ARBA" id="ARBA00004141"/>
    </source>
</evidence>
<evidence type="ECO:0000313" key="8">
    <source>
        <dbReference type="EMBL" id="MCD2517880.1"/>
    </source>
</evidence>
<feature type="transmembrane region" description="Helical" evidence="7">
    <location>
        <begin position="228"/>
        <end position="250"/>
    </location>
</feature>
<evidence type="ECO:0000313" key="9">
    <source>
        <dbReference type="Proteomes" id="UP001179361"/>
    </source>
</evidence>
<feature type="transmembrane region" description="Helical" evidence="7">
    <location>
        <begin position="270"/>
        <end position="293"/>
    </location>
</feature>
<feature type="transmembrane region" description="Helical" evidence="7">
    <location>
        <begin position="394"/>
        <end position="412"/>
    </location>
</feature>
<dbReference type="InterPro" id="IPR011701">
    <property type="entry name" value="MFS"/>
</dbReference>
<dbReference type="Pfam" id="PF07690">
    <property type="entry name" value="MFS_1"/>
    <property type="match status" value="1"/>
</dbReference>
<dbReference type="RefSeq" id="WP_231059170.1">
    <property type="nucleotide sequence ID" value="NZ_JAJNOC010000005.1"/>
</dbReference>
<evidence type="ECO:0000256" key="2">
    <source>
        <dbReference type="ARBA" id="ARBA00007015"/>
    </source>
</evidence>
<keyword evidence="4 7" id="KW-0812">Transmembrane</keyword>
<evidence type="ECO:0000256" key="5">
    <source>
        <dbReference type="ARBA" id="ARBA00022989"/>
    </source>
</evidence>
<keyword evidence="3" id="KW-0813">Transport</keyword>
<accession>A0ABS8QB77</accession>
<keyword evidence="6 7" id="KW-0472">Membrane</keyword>
<name>A0ABS8QB77_9BURK</name>
<feature type="transmembrane region" description="Helical" evidence="7">
    <location>
        <begin position="12"/>
        <end position="33"/>
    </location>
</feature>
<feature type="transmembrane region" description="Helical" evidence="7">
    <location>
        <begin position="300"/>
        <end position="320"/>
    </location>
</feature>
<dbReference type="SUPFAM" id="SSF103473">
    <property type="entry name" value="MFS general substrate transporter"/>
    <property type="match status" value="1"/>
</dbReference>
<organism evidence="8 9">
    <name type="scientific">Massilia phyllostachyos</name>
    <dbReference type="NCBI Taxonomy" id="2898585"/>
    <lineage>
        <taxon>Bacteria</taxon>
        <taxon>Pseudomonadati</taxon>
        <taxon>Pseudomonadota</taxon>
        <taxon>Betaproteobacteria</taxon>
        <taxon>Burkholderiales</taxon>
        <taxon>Oxalobacteraceae</taxon>
        <taxon>Telluria group</taxon>
        <taxon>Massilia</taxon>
    </lineage>
</organism>
<keyword evidence="9" id="KW-1185">Reference proteome</keyword>
<protein>
    <submittedName>
        <fullName evidence="8">MFS transporter</fullName>
    </submittedName>
</protein>
<comment type="subcellular location">
    <subcellularLocation>
        <location evidence="1">Membrane</location>
        <topology evidence="1">Multi-pass membrane protein</topology>
    </subcellularLocation>
</comment>